<dbReference type="Gene3D" id="2.170.150.20">
    <property type="entry name" value="Peptide methionine sulfoxide reductase"/>
    <property type="match status" value="1"/>
</dbReference>
<dbReference type="InterPro" id="IPR039131">
    <property type="entry name" value="NDUFAF1"/>
</dbReference>
<proteinExistence type="inferred from homology"/>
<dbReference type="GO" id="GO:0051082">
    <property type="term" value="F:unfolded protein binding"/>
    <property type="evidence" value="ECO:0007669"/>
    <property type="project" value="TreeGrafter"/>
</dbReference>
<dbReference type="Pfam" id="PF08547">
    <property type="entry name" value="CIA30"/>
    <property type="match status" value="2"/>
</dbReference>
<dbReference type="GO" id="GO:0010257">
    <property type="term" value="P:NADH dehydrogenase complex assembly"/>
    <property type="evidence" value="ECO:0007669"/>
    <property type="project" value="TreeGrafter"/>
</dbReference>
<feature type="chain" id="PRO_5042187569" description="NADH:ubiquinone oxidoreductase intermediate-associated protein 30 domain-containing protein" evidence="2">
    <location>
        <begin position="19"/>
        <end position="575"/>
    </location>
</feature>
<protein>
    <recommendedName>
        <fullName evidence="3">NADH:ubiquinone oxidoreductase intermediate-associated protein 30 domain-containing protein</fullName>
    </recommendedName>
</protein>
<dbReference type="Proteomes" id="UP001190700">
    <property type="component" value="Unassembled WGS sequence"/>
</dbReference>
<dbReference type="PANTHER" id="PTHR13194">
    <property type="entry name" value="COMPLEX I INTERMEDIATE-ASSOCIATED PROTEIN 30"/>
    <property type="match status" value="1"/>
</dbReference>
<name>A0AAE0GZR9_9CHLO</name>
<evidence type="ECO:0000259" key="3">
    <source>
        <dbReference type="Pfam" id="PF08547"/>
    </source>
</evidence>
<keyword evidence="5" id="KW-1185">Reference proteome</keyword>
<sequence length="575" mass="61703">MRTVISLLVTFAATLADSADVVLESFASPVHTWKQQNDPVMGGRSTGTFTEQGDVGVFEGSVVDVPYLKAPGFIKVSSQDSHAYPDITSCSAMKLTLKATSAYAGYRMSFGTKHPPEGKFFASGFKAHFDAPVGEFGSVVIPFTNFSDLWDDGTGDLIKTCQDDAKYCPDEGTLRNVKTISIWGEGVAGKVHLELKEISATGCGEATQSLFKSRAEIVLEDFESPSHTWKQKNDPVMGGKSTGTFTVKGDVGVFDGDVVDVPFLKAPGFIKVSSEGSNPYPDITSCTAMSLTLKASSAYAGYRMSFGTAKAPGGKFFASGYKAHFDAPVGEFGTVTIPFKNFSDYWDDATGDLIKTCQDDSKYCPDEATLKNVKTISIWGEGVAGKVHLEIQKLTATGCGASSVALESRSSYNNTCSGPVQKALRYNMTASSAVQDFPFPVADGETLADAVCCDSLFKPYAEPRGTYARDDVALFSKMNPNGTTTFYDSVCGIPLFTAPRGRTLADFQADTEEHGWPSFRQDELIKGSSHINHETGEVLSKCGTHLGSYLPDEKGARWCLDLVCLSGSPTRATSK</sequence>
<dbReference type="InterPro" id="IPR008979">
    <property type="entry name" value="Galactose-bd-like_sf"/>
</dbReference>
<evidence type="ECO:0000313" key="4">
    <source>
        <dbReference type="EMBL" id="KAK3287171.1"/>
    </source>
</evidence>
<comment type="similarity">
    <text evidence="1">Belongs to the CIA30 family.</text>
</comment>
<gene>
    <name evidence="4" type="ORF">CYMTET_5301</name>
</gene>
<dbReference type="SUPFAM" id="SSF51316">
    <property type="entry name" value="Mss4-like"/>
    <property type="match status" value="1"/>
</dbReference>
<feature type="domain" description="NADH:ubiquinone oxidoreductase intermediate-associated protein 30" evidence="3">
    <location>
        <begin position="223"/>
        <end position="344"/>
    </location>
</feature>
<feature type="signal peptide" evidence="2">
    <location>
        <begin position="1"/>
        <end position="18"/>
    </location>
</feature>
<evidence type="ECO:0000256" key="2">
    <source>
        <dbReference type="SAM" id="SignalP"/>
    </source>
</evidence>
<evidence type="ECO:0000256" key="1">
    <source>
        <dbReference type="ARBA" id="ARBA00007884"/>
    </source>
</evidence>
<organism evidence="4 5">
    <name type="scientific">Cymbomonas tetramitiformis</name>
    <dbReference type="NCBI Taxonomy" id="36881"/>
    <lineage>
        <taxon>Eukaryota</taxon>
        <taxon>Viridiplantae</taxon>
        <taxon>Chlorophyta</taxon>
        <taxon>Pyramimonadophyceae</taxon>
        <taxon>Pyramimonadales</taxon>
        <taxon>Pyramimonadaceae</taxon>
        <taxon>Cymbomonas</taxon>
    </lineage>
</organism>
<dbReference type="InterPro" id="IPR011057">
    <property type="entry name" value="Mss4-like_sf"/>
</dbReference>
<dbReference type="PANTHER" id="PTHR13194:SF19">
    <property type="entry name" value="NAD(P)-BINDING ROSSMANN-FOLD SUPERFAMILY PROTEIN"/>
    <property type="match status" value="1"/>
</dbReference>
<dbReference type="EMBL" id="LGRX02000978">
    <property type="protein sequence ID" value="KAK3287171.1"/>
    <property type="molecule type" value="Genomic_DNA"/>
</dbReference>
<comment type="caution">
    <text evidence="4">The sequence shown here is derived from an EMBL/GenBank/DDBJ whole genome shotgun (WGS) entry which is preliminary data.</text>
</comment>
<dbReference type="InterPro" id="IPR013857">
    <property type="entry name" value="NADH-UbQ_OxRdtase-assoc_prot30"/>
</dbReference>
<dbReference type="SUPFAM" id="SSF49785">
    <property type="entry name" value="Galactose-binding domain-like"/>
    <property type="match status" value="2"/>
</dbReference>
<reference evidence="4 5" key="1">
    <citation type="journal article" date="2015" name="Genome Biol. Evol.">
        <title>Comparative Genomics of a Bacterivorous Green Alga Reveals Evolutionary Causalities and Consequences of Phago-Mixotrophic Mode of Nutrition.</title>
        <authorList>
            <person name="Burns J.A."/>
            <person name="Paasch A."/>
            <person name="Narechania A."/>
            <person name="Kim E."/>
        </authorList>
    </citation>
    <scope>NUCLEOTIDE SEQUENCE [LARGE SCALE GENOMIC DNA]</scope>
    <source>
        <strain evidence="4 5">PLY_AMNH</strain>
    </source>
</reference>
<accession>A0AAE0GZR9</accession>
<feature type="domain" description="NADH:ubiquinone oxidoreductase intermediate-associated protein 30" evidence="3">
    <location>
        <begin position="29"/>
        <end position="147"/>
    </location>
</feature>
<evidence type="ECO:0000313" key="5">
    <source>
        <dbReference type="Proteomes" id="UP001190700"/>
    </source>
</evidence>
<dbReference type="AlphaFoldDB" id="A0AAE0GZR9"/>
<keyword evidence="2" id="KW-0732">Signal</keyword>